<evidence type="ECO:0000313" key="3">
    <source>
        <dbReference type="Proteomes" id="UP000052943"/>
    </source>
</evidence>
<comment type="caution">
    <text evidence="2">The sequence shown here is derived from an EMBL/GenBank/DDBJ whole genome shotgun (WGS) entry which is preliminary data.</text>
</comment>
<accession>A0A0W8DMZ1</accession>
<dbReference type="EMBL" id="LNFO01000919">
    <property type="protein sequence ID" value="KUF97715.1"/>
    <property type="molecule type" value="Genomic_DNA"/>
</dbReference>
<dbReference type="PANTHER" id="PTHR28457">
    <property type="entry name" value="COILED-COIL DOMAIN-CONTAINING PROTEIN 189"/>
    <property type="match status" value="1"/>
</dbReference>
<feature type="compositionally biased region" description="Basic and acidic residues" evidence="1">
    <location>
        <begin position="299"/>
        <end position="313"/>
    </location>
</feature>
<dbReference type="AlphaFoldDB" id="A0A0W8DMZ1"/>
<proteinExistence type="predicted"/>
<dbReference type="Pfam" id="PF14769">
    <property type="entry name" value="CLAMP"/>
    <property type="match status" value="1"/>
</dbReference>
<reference evidence="2 3" key="1">
    <citation type="submission" date="2015-11" db="EMBL/GenBank/DDBJ databases">
        <title>Genomes and virulence difference between two physiological races of Phytophthora nicotianae.</title>
        <authorList>
            <person name="Liu H."/>
            <person name="Ma X."/>
            <person name="Yu H."/>
            <person name="Fang D."/>
            <person name="Li Y."/>
            <person name="Wang X."/>
            <person name="Wang W."/>
            <person name="Dong Y."/>
            <person name="Xiao B."/>
        </authorList>
    </citation>
    <scope>NUCLEOTIDE SEQUENCE [LARGE SCALE GENOMIC DNA]</scope>
    <source>
        <strain evidence="3">race 0</strain>
    </source>
</reference>
<dbReference type="OrthoDB" id="425082at2759"/>
<evidence type="ECO:0000256" key="1">
    <source>
        <dbReference type="SAM" id="MobiDB-lite"/>
    </source>
</evidence>
<evidence type="ECO:0000313" key="2">
    <source>
        <dbReference type="EMBL" id="KUF97715.1"/>
    </source>
</evidence>
<dbReference type="PANTHER" id="PTHR28457:SF1">
    <property type="entry name" value="CILIA- AND FLAGELLA-ASSOCIATED PROTEIN 119"/>
    <property type="match status" value="1"/>
</dbReference>
<dbReference type="Proteomes" id="UP000052943">
    <property type="component" value="Unassembled WGS sequence"/>
</dbReference>
<dbReference type="InterPro" id="IPR032727">
    <property type="entry name" value="CLAMP"/>
</dbReference>
<protein>
    <submittedName>
        <fullName evidence="2">Coiled-coil domain-containing protein C16orf93</fullName>
    </submittedName>
</protein>
<name>A0A0W8DMZ1_PHYNI</name>
<organism evidence="2 3">
    <name type="scientific">Phytophthora nicotianae</name>
    <name type="common">Potato buckeye rot agent</name>
    <name type="synonym">Phytophthora parasitica</name>
    <dbReference type="NCBI Taxonomy" id="4792"/>
    <lineage>
        <taxon>Eukaryota</taxon>
        <taxon>Sar</taxon>
        <taxon>Stramenopiles</taxon>
        <taxon>Oomycota</taxon>
        <taxon>Peronosporomycetes</taxon>
        <taxon>Peronosporales</taxon>
        <taxon>Peronosporaceae</taxon>
        <taxon>Phytophthora</taxon>
    </lineage>
</organism>
<sequence length="319" mass="35319">MQIRYAIAWAMVAIQSTDASNSTSKGDLNGWYPCSEYTFSDEGSSTGQVAQCAVYSAPLCYPGICETPPGVNSEVDVFVKRLPATAADPATTTNVWLLQGGPGASSTDYLQIKYGDLASFSVTTAATDLATFISRFTNGAGTIVYGTEAIVWKHASERELAQLATRHSVDDCKRQRHFELNQTSVFLGICQTLMKRDFASDSTTDLKSSFEFFQAMLLTHSVNRSPKSVGIFSREEVATIVDYVANSYYRHFQLYKCIYTPYYHLHFVQREINDVQTPKALRPLSQGFLHTAKPMPSDESVKENDAEPPRETSESPADE</sequence>
<feature type="region of interest" description="Disordered" evidence="1">
    <location>
        <begin position="288"/>
        <end position="319"/>
    </location>
</feature>
<gene>
    <name evidence="2" type="ORF">AM587_10009535</name>
</gene>